<dbReference type="KEGG" id="vg:24723299"/>
<dbReference type="OrthoDB" id="16072at10239"/>
<organism evidence="2 3">
    <name type="scientific">Bacillus phage BCP8-2</name>
    <dbReference type="NCBI Taxonomy" id="1129192"/>
    <lineage>
        <taxon>Viruses</taxon>
        <taxon>Duplodnaviria</taxon>
        <taxon>Heunggongvirae</taxon>
        <taxon>Uroviricota</taxon>
        <taxon>Caudoviricetes</taxon>
        <taxon>Herelleviridae</taxon>
        <taxon>Bastillevirinae</taxon>
        <taxon>Caeruleovirus</taxon>
        <taxon>Caeruleovirus BCP82</taxon>
    </lineage>
</organism>
<dbReference type="InterPro" id="IPR046453">
    <property type="entry name" value="GpA_ATPase"/>
</dbReference>
<evidence type="ECO:0000313" key="3">
    <source>
        <dbReference type="Proteomes" id="UP000033014"/>
    </source>
</evidence>
<dbReference type="Pfam" id="PF05876">
    <property type="entry name" value="GpA_ATPase"/>
    <property type="match status" value="1"/>
</dbReference>
<dbReference type="InterPro" id="IPR027417">
    <property type="entry name" value="P-loop_NTPase"/>
</dbReference>
<reference evidence="2 3" key="2">
    <citation type="journal article" date="2015" name="Arch. Virol.">
        <title>Complete genome sequence analysis and identification of putative metallo-beta-lactamase and SpoIIIE homologs in Bacillus cereus group phage BCP8-2, a new member of the proposed Bastille-like group.</title>
        <authorList>
            <person name="Asare P.T."/>
            <person name="Bandara N."/>
            <person name="Jeong T.Y."/>
            <person name="Ryu S."/>
            <person name="Klumpp J."/>
            <person name="Kim K.P."/>
        </authorList>
    </citation>
    <scope>NUCLEOTIDE SEQUENCE [LARGE SCALE GENOMIC DNA]</scope>
    <source>
        <strain evidence="2">BCP8-2</strain>
    </source>
</reference>
<reference evidence="3" key="1">
    <citation type="submission" date="2014-01" db="EMBL/GenBank/DDBJ databases">
        <title>Genomic and Proteomic Analysis of Broad Host Range Virulent Bacillus Group Phage BCP8-2 Leading To the Creation of New Genus within Myoviruses.</title>
        <authorList>
            <person name="Bandara N."/>
            <person name="Asare P.T."/>
            <person name="Kim K.P."/>
        </authorList>
    </citation>
    <scope>NUCLEOTIDE SEQUENCE [LARGE SCALE GENOMIC DNA]</scope>
</reference>
<accession>A0A0E3D9P8</accession>
<dbReference type="GO" id="GO:0016887">
    <property type="term" value="F:ATP hydrolysis activity"/>
    <property type="evidence" value="ECO:0007669"/>
    <property type="project" value="InterPro"/>
</dbReference>
<gene>
    <name evidence="2" type="ORF">BCP8-2_035</name>
</gene>
<dbReference type="RefSeq" id="YP_009149596.1">
    <property type="nucleotide sequence ID" value="NC_027355.1"/>
</dbReference>
<protein>
    <submittedName>
        <fullName evidence="2">Putative terminase large subunit I</fullName>
    </submittedName>
</protein>
<feature type="domain" description="Phage terminase large subunit GpA ATPase" evidence="1">
    <location>
        <begin position="65"/>
        <end position="192"/>
    </location>
</feature>
<keyword evidence="3" id="KW-1185">Reference proteome</keyword>
<dbReference type="EMBL" id="KJ081346">
    <property type="protein sequence ID" value="AHJ87073.1"/>
    <property type="molecule type" value="Genomic_DNA"/>
</dbReference>
<dbReference type="Gene3D" id="3.40.50.300">
    <property type="entry name" value="P-loop containing nucleotide triphosphate hydrolases"/>
    <property type="match status" value="1"/>
</dbReference>
<dbReference type="Proteomes" id="UP000033014">
    <property type="component" value="Segment"/>
</dbReference>
<name>A0A0E3D9P8_9CAUD</name>
<evidence type="ECO:0000313" key="2">
    <source>
        <dbReference type="EMBL" id="AHJ87073.1"/>
    </source>
</evidence>
<sequence length="222" mass="25174">MNNIDGKLIANIAKQTFGRTDLTKEELSYVLTMLNCSSYLLKHHRVKNHPITFHIGGMDSTKAQAHRPWQVEMINDTHPDKAVIKSRQLGLSEIGVGEMLHFADLHSYAGVKCLYTFPTNRQMKDFVSTRINPLLETGYYATISDPKIDSLEKKKIRNSFMLFRSSSKGAAVEGVDIDFLSLDEYDRVNASAEISAMESMSSSQFQILRRWSTPKHTWDLVG</sequence>
<evidence type="ECO:0000259" key="1">
    <source>
        <dbReference type="Pfam" id="PF05876"/>
    </source>
</evidence>
<proteinExistence type="predicted"/>
<dbReference type="GeneID" id="24723299"/>